<evidence type="ECO:0000313" key="1">
    <source>
        <dbReference type="EMBL" id="BBM83696.1"/>
    </source>
</evidence>
<reference evidence="1 2" key="1">
    <citation type="submission" date="2019-08" db="EMBL/GenBank/DDBJ databases">
        <title>Complete genome sequence of Candidatus Uab amorphum.</title>
        <authorList>
            <person name="Shiratori T."/>
            <person name="Suzuki S."/>
            <person name="Kakizawa Y."/>
            <person name="Ishida K."/>
        </authorList>
    </citation>
    <scope>NUCLEOTIDE SEQUENCE [LARGE SCALE GENOMIC DNA]</scope>
    <source>
        <strain evidence="1 2">SRT547</strain>
    </source>
</reference>
<dbReference type="OrthoDB" id="282559at2"/>
<dbReference type="AlphaFoldDB" id="A0A5S9ILL7"/>
<evidence type="ECO:0000313" key="2">
    <source>
        <dbReference type="Proteomes" id="UP000326354"/>
    </source>
</evidence>
<protein>
    <submittedName>
        <fullName evidence="1">Uncharacterized protein</fullName>
    </submittedName>
</protein>
<sequence>MEYLSEKDFNCFHPSKSKNALYNKKRLEIRRKLQALGKTIKPFLENLDCCFDIKTSLHHPFLYNQYKVVSQWVYFVPSKKDLQPLKKIFGQDFFDELKSGYNHTVLLVGVDYDGLNVSLKTHQKAWWDGKNIKNKCKKSQSRQELRDLLHDLQNFSLKIHDYKKIYHCEKITSDELNMFLKYYSPGEHWLHLDYRISREDSCIEEQLLIEKLKQLLIAIIPVYKFIKWSPNNNYVFKDKN</sequence>
<organism evidence="1 2">
    <name type="scientific">Uabimicrobium amorphum</name>
    <dbReference type="NCBI Taxonomy" id="2596890"/>
    <lineage>
        <taxon>Bacteria</taxon>
        <taxon>Pseudomonadati</taxon>
        <taxon>Planctomycetota</taxon>
        <taxon>Candidatus Uabimicrobiia</taxon>
        <taxon>Candidatus Uabimicrobiales</taxon>
        <taxon>Candidatus Uabimicrobiaceae</taxon>
        <taxon>Candidatus Uabimicrobium</taxon>
    </lineage>
</organism>
<accession>A0A5S9ILL7</accession>
<keyword evidence="2" id="KW-1185">Reference proteome</keyword>
<proteinExistence type="predicted"/>
<dbReference type="KEGG" id="uam:UABAM_02049"/>
<dbReference type="RefSeq" id="WP_151967887.1">
    <property type="nucleotide sequence ID" value="NZ_AP019860.1"/>
</dbReference>
<name>A0A5S9ILL7_UABAM</name>
<gene>
    <name evidence="1" type="ORF">UABAM_02049</name>
</gene>
<dbReference type="Proteomes" id="UP000326354">
    <property type="component" value="Chromosome"/>
</dbReference>
<dbReference type="EMBL" id="AP019860">
    <property type="protein sequence ID" value="BBM83696.1"/>
    <property type="molecule type" value="Genomic_DNA"/>
</dbReference>